<organism evidence="3 4">
    <name type="scientific">Rhodococcus ruber</name>
    <dbReference type="NCBI Taxonomy" id="1830"/>
    <lineage>
        <taxon>Bacteria</taxon>
        <taxon>Bacillati</taxon>
        <taxon>Actinomycetota</taxon>
        <taxon>Actinomycetes</taxon>
        <taxon>Mycobacteriales</taxon>
        <taxon>Nocardiaceae</taxon>
        <taxon>Rhodococcus</taxon>
    </lineage>
</organism>
<keyword evidence="4" id="KW-1185">Reference proteome</keyword>
<feature type="domain" description="Aldehyde oxidase/xanthine dehydrogenase a/b hammerhead" evidence="2">
    <location>
        <begin position="216"/>
        <end position="294"/>
    </location>
</feature>
<dbReference type="PIRSF" id="PIRSF036389">
    <property type="entry name" value="IOR_B"/>
    <property type="match status" value="1"/>
</dbReference>
<dbReference type="Proteomes" id="UP001081071">
    <property type="component" value="Unassembled WGS sequence"/>
</dbReference>
<dbReference type="InterPro" id="IPR006311">
    <property type="entry name" value="TAT_signal"/>
</dbReference>
<dbReference type="Pfam" id="PF02738">
    <property type="entry name" value="MoCoBD_1"/>
    <property type="match status" value="1"/>
</dbReference>
<evidence type="ECO:0000259" key="2">
    <source>
        <dbReference type="SMART" id="SM01008"/>
    </source>
</evidence>
<reference evidence="3" key="1">
    <citation type="submission" date="2022-12" db="EMBL/GenBank/DDBJ databases">
        <authorList>
            <person name="Krivoruchko A.V."/>
            <person name="Elkin A."/>
        </authorList>
    </citation>
    <scope>NUCLEOTIDE SEQUENCE</scope>
    <source>
        <strain evidence="3">IEGM 1391</strain>
    </source>
</reference>
<dbReference type="Gene3D" id="3.30.365.10">
    <property type="entry name" value="Aldehyde oxidase/xanthine dehydrogenase, molybdopterin binding domain"/>
    <property type="match status" value="4"/>
</dbReference>
<dbReference type="SUPFAM" id="SSF56003">
    <property type="entry name" value="Molybdenum cofactor-binding domain"/>
    <property type="match status" value="2"/>
</dbReference>
<dbReference type="InterPro" id="IPR012368">
    <property type="entry name" value="OxRdtase_Mopterin-bd_su_IorB"/>
</dbReference>
<evidence type="ECO:0000313" key="3">
    <source>
        <dbReference type="EMBL" id="MCZ4521989.1"/>
    </source>
</evidence>
<protein>
    <submittedName>
        <fullName evidence="3">Molybdopterin-dependent oxidoreductase</fullName>
    </submittedName>
</protein>
<gene>
    <name evidence="3" type="ORF">O4220_26000</name>
</gene>
<evidence type="ECO:0000256" key="1">
    <source>
        <dbReference type="SAM" id="SignalP"/>
    </source>
</evidence>
<dbReference type="PANTHER" id="PTHR47495">
    <property type="entry name" value="ALDEHYDE DEHYDROGENASE"/>
    <property type="match status" value="1"/>
</dbReference>
<dbReference type="PANTHER" id="PTHR47495:SF1">
    <property type="entry name" value="BLL3820 PROTEIN"/>
    <property type="match status" value="1"/>
</dbReference>
<proteinExistence type="predicted"/>
<feature type="signal peptide" evidence="1">
    <location>
        <begin position="1"/>
        <end position="36"/>
    </location>
</feature>
<dbReference type="EMBL" id="JAPWIJ010000016">
    <property type="protein sequence ID" value="MCZ4521989.1"/>
    <property type="molecule type" value="Genomic_DNA"/>
</dbReference>
<dbReference type="PROSITE" id="PS51318">
    <property type="entry name" value="TAT"/>
    <property type="match status" value="1"/>
</dbReference>
<dbReference type="SMART" id="SM01008">
    <property type="entry name" value="Ald_Xan_dh_C"/>
    <property type="match status" value="1"/>
</dbReference>
<dbReference type="InterPro" id="IPR046867">
    <property type="entry name" value="AldOxase/xan_DH_MoCoBD2"/>
</dbReference>
<dbReference type="Pfam" id="PF20256">
    <property type="entry name" value="MoCoBD_2"/>
    <property type="match status" value="1"/>
</dbReference>
<evidence type="ECO:0000313" key="4">
    <source>
        <dbReference type="Proteomes" id="UP001081071"/>
    </source>
</evidence>
<feature type="chain" id="PRO_5046350525" evidence="1">
    <location>
        <begin position="37"/>
        <end position="729"/>
    </location>
</feature>
<dbReference type="InterPro" id="IPR037165">
    <property type="entry name" value="AldOxase/xan_DH_Mopterin-bd_sf"/>
</dbReference>
<dbReference type="InterPro" id="IPR000674">
    <property type="entry name" value="Ald_Oxase/Xan_DH_a/b"/>
</dbReference>
<keyword evidence="1" id="KW-0732">Signal</keyword>
<dbReference type="RefSeq" id="WP_269608434.1">
    <property type="nucleotide sequence ID" value="NZ_JAPWIJ010000016.1"/>
</dbReference>
<comment type="caution">
    <text evidence="3">The sequence shown here is derived from an EMBL/GenBank/DDBJ whole genome shotgun (WGS) entry which is preliminary data.</text>
</comment>
<sequence length="729" mass="77334">MTHATPGRRTVSRRSFFTAVVAGSTLLLVTRTTASAEPAGTDGEPDQVLTAIPADSNLVILEVRGDGSVHCALPRAEIGQGLTTSVAMLIAEELDTSLDKTAVSLSRGRQELIGNHYTGGSNSIQSLWEPVRSISATARARLLRAAADRWGADVGTLRIVDGVVMAPDGRSAHFGELAAAAAAPELRFEAVDPKSEEDLTVVGTPTTRQDARAIVTGRLTYTLDLDVPDAMPVVVRRPPTINGTVASVDEAALRAMPGVIDVAVVSTGVAIMARTFGYALAAKDAAVVTWNAGTIDDESTDSIQDRLRRSTPAFTGFGGVGRPELPGETKLNVDFDFAPVSHAAMETNSAVADVRSDCADVWASMQLPNYAGQKIALTLGIPLNRVTTHVMNGGGSFGRRLYLDGPLEAAVISRAMGKPVRLMWSRVDDMRHGRARPAVHTKFDAVLARGTVISWEQRVAAVCTDFDGGFGDLVTDALAPSPLISQTLFHSTRDPYSFTDSSIRTLVEVPVQMPTGSWRSVFSGTVRTAAEIMVDRIADALDTDPLELRIGAVASDRHRDVLNTLAAEGNWGADLGPGRAQGIGFHAEFGSSAGYLVEIDAQDPRAPRVRKAVIVVDVGRVVNPRSLEAQMIGCLMDGISTTLRAGLHYEQGLPLEGSYSQFHYARQRDSPPDVRVVIMPPTTENPGGAGELGVPAAAAAVANAYARATGTTPTSFPILFDVDFEPFPK</sequence>
<accession>A0ABT4MMU9</accession>
<dbReference type="Gene3D" id="3.90.1170.50">
    <property type="entry name" value="Aldehyde oxidase/xanthine dehydrogenase, a/b hammerhead"/>
    <property type="match status" value="1"/>
</dbReference>
<dbReference type="InterPro" id="IPR008274">
    <property type="entry name" value="AldOxase/xan_DH_MoCoBD1"/>
</dbReference>
<name>A0ABT4MMU9_9NOCA</name>
<dbReference type="InterPro" id="IPR052516">
    <property type="entry name" value="N-heterocyclic_Hydroxylase"/>
</dbReference>